<feature type="region of interest" description="Disordered" evidence="1">
    <location>
        <begin position="43"/>
        <end position="70"/>
    </location>
</feature>
<accession>A0A8B6FJP2</accession>
<gene>
    <name evidence="2" type="ORF">MGAL_10B038585</name>
</gene>
<sequence length="125" mass="13788">METSNKIMIGNAIGGYGTPYQTGDDSAFETSNKVIIGNVCDGYETPHQTGDDSDIETSNEAIVGNSDDGYETPYQTVLQDRIESHQYTQITKESNTSISSRKSTCEQQVIEKSFTKEEGNINLKF</sequence>
<reference evidence="2" key="1">
    <citation type="submission" date="2018-11" db="EMBL/GenBank/DDBJ databases">
        <authorList>
            <person name="Alioto T."/>
            <person name="Alioto T."/>
        </authorList>
    </citation>
    <scope>NUCLEOTIDE SEQUENCE</scope>
</reference>
<organism evidence="2 3">
    <name type="scientific">Mytilus galloprovincialis</name>
    <name type="common">Mediterranean mussel</name>
    <dbReference type="NCBI Taxonomy" id="29158"/>
    <lineage>
        <taxon>Eukaryota</taxon>
        <taxon>Metazoa</taxon>
        <taxon>Spiralia</taxon>
        <taxon>Lophotrochozoa</taxon>
        <taxon>Mollusca</taxon>
        <taxon>Bivalvia</taxon>
        <taxon>Autobranchia</taxon>
        <taxon>Pteriomorphia</taxon>
        <taxon>Mytilida</taxon>
        <taxon>Mytiloidea</taxon>
        <taxon>Mytilidae</taxon>
        <taxon>Mytilinae</taxon>
        <taxon>Mytilus</taxon>
    </lineage>
</organism>
<comment type="caution">
    <text evidence="2">The sequence shown here is derived from an EMBL/GenBank/DDBJ whole genome shotgun (WGS) entry which is preliminary data.</text>
</comment>
<name>A0A8B6FJP2_MYTGA</name>
<dbReference type="AlphaFoldDB" id="A0A8B6FJP2"/>
<evidence type="ECO:0000313" key="3">
    <source>
        <dbReference type="Proteomes" id="UP000596742"/>
    </source>
</evidence>
<protein>
    <submittedName>
        <fullName evidence="2">Uncharacterized protein</fullName>
    </submittedName>
</protein>
<dbReference type="EMBL" id="UYJE01007041">
    <property type="protein sequence ID" value="VDI51299.1"/>
    <property type="molecule type" value="Genomic_DNA"/>
</dbReference>
<evidence type="ECO:0000256" key="1">
    <source>
        <dbReference type="SAM" id="MobiDB-lite"/>
    </source>
</evidence>
<dbReference type="Proteomes" id="UP000596742">
    <property type="component" value="Unassembled WGS sequence"/>
</dbReference>
<keyword evidence="3" id="KW-1185">Reference proteome</keyword>
<proteinExistence type="predicted"/>
<evidence type="ECO:0000313" key="2">
    <source>
        <dbReference type="EMBL" id="VDI51299.1"/>
    </source>
</evidence>